<proteinExistence type="predicted"/>
<dbReference type="PROSITE" id="PS50089">
    <property type="entry name" value="ZF_RING_2"/>
    <property type="match status" value="1"/>
</dbReference>
<evidence type="ECO:0000313" key="6">
    <source>
        <dbReference type="EMBL" id="KAG5178362.1"/>
    </source>
</evidence>
<dbReference type="GO" id="GO:0005634">
    <property type="term" value="C:nucleus"/>
    <property type="evidence" value="ECO:0007669"/>
    <property type="project" value="TreeGrafter"/>
</dbReference>
<keyword evidence="7" id="KW-1185">Reference proteome</keyword>
<evidence type="ECO:0000313" key="7">
    <source>
        <dbReference type="Proteomes" id="UP000664859"/>
    </source>
</evidence>
<dbReference type="OrthoDB" id="8062037at2759"/>
<name>A0A836CAK1_9STRA</name>
<dbReference type="EMBL" id="JAFCMP010000515">
    <property type="protein sequence ID" value="KAG5178362.1"/>
    <property type="molecule type" value="Genomic_DNA"/>
</dbReference>
<accession>A0A836CAK1</accession>
<dbReference type="Proteomes" id="UP000664859">
    <property type="component" value="Unassembled WGS sequence"/>
</dbReference>
<reference evidence="6" key="1">
    <citation type="submission" date="2021-02" db="EMBL/GenBank/DDBJ databases">
        <title>First Annotated Genome of the Yellow-green Alga Tribonema minus.</title>
        <authorList>
            <person name="Mahan K.M."/>
        </authorList>
    </citation>
    <scope>NUCLEOTIDE SEQUENCE</scope>
    <source>
        <strain evidence="6">UTEX B ZZ1240</strain>
    </source>
</reference>
<dbReference type="GO" id="GO:0006511">
    <property type="term" value="P:ubiquitin-dependent protein catabolic process"/>
    <property type="evidence" value="ECO:0007669"/>
    <property type="project" value="TreeGrafter"/>
</dbReference>
<keyword evidence="2 4" id="KW-0863">Zinc-finger</keyword>
<gene>
    <name evidence="6" type="ORF">JKP88DRAFT_225316</name>
</gene>
<feature type="domain" description="RING-type" evidence="5">
    <location>
        <begin position="102"/>
        <end position="143"/>
    </location>
</feature>
<dbReference type="GO" id="GO:0061630">
    <property type="term" value="F:ubiquitin protein ligase activity"/>
    <property type="evidence" value="ECO:0007669"/>
    <property type="project" value="TreeGrafter"/>
</dbReference>
<evidence type="ECO:0000256" key="2">
    <source>
        <dbReference type="ARBA" id="ARBA00022771"/>
    </source>
</evidence>
<dbReference type="GO" id="GO:0008270">
    <property type="term" value="F:zinc ion binding"/>
    <property type="evidence" value="ECO:0007669"/>
    <property type="project" value="UniProtKB-KW"/>
</dbReference>
<comment type="caution">
    <text evidence="6">The sequence shown here is derived from an EMBL/GenBank/DDBJ whole genome shotgun (WGS) entry which is preliminary data.</text>
</comment>
<protein>
    <recommendedName>
        <fullName evidence="5">RING-type domain-containing protein</fullName>
    </recommendedName>
</protein>
<dbReference type="PANTHER" id="PTHR45931">
    <property type="entry name" value="SI:CH211-59O9.10"/>
    <property type="match status" value="1"/>
</dbReference>
<keyword evidence="3" id="KW-0862">Zinc</keyword>
<dbReference type="SMART" id="SM00184">
    <property type="entry name" value="RING"/>
    <property type="match status" value="1"/>
</dbReference>
<dbReference type="SUPFAM" id="SSF57850">
    <property type="entry name" value="RING/U-box"/>
    <property type="match status" value="1"/>
</dbReference>
<dbReference type="Pfam" id="PF13639">
    <property type="entry name" value="zf-RING_2"/>
    <property type="match status" value="1"/>
</dbReference>
<dbReference type="PANTHER" id="PTHR45931:SF3">
    <property type="entry name" value="RING ZINC FINGER-CONTAINING PROTEIN"/>
    <property type="match status" value="1"/>
</dbReference>
<dbReference type="Gene3D" id="3.30.40.10">
    <property type="entry name" value="Zinc/RING finger domain, C3HC4 (zinc finger)"/>
    <property type="match status" value="1"/>
</dbReference>
<dbReference type="AlphaFoldDB" id="A0A836CAK1"/>
<evidence type="ECO:0000259" key="5">
    <source>
        <dbReference type="PROSITE" id="PS50089"/>
    </source>
</evidence>
<organism evidence="6 7">
    <name type="scientific">Tribonema minus</name>
    <dbReference type="NCBI Taxonomy" id="303371"/>
    <lineage>
        <taxon>Eukaryota</taxon>
        <taxon>Sar</taxon>
        <taxon>Stramenopiles</taxon>
        <taxon>Ochrophyta</taxon>
        <taxon>PX clade</taxon>
        <taxon>Xanthophyceae</taxon>
        <taxon>Tribonematales</taxon>
        <taxon>Tribonemataceae</taxon>
        <taxon>Tribonema</taxon>
    </lineage>
</organism>
<dbReference type="InterPro" id="IPR001841">
    <property type="entry name" value="Znf_RING"/>
</dbReference>
<evidence type="ECO:0000256" key="1">
    <source>
        <dbReference type="ARBA" id="ARBA00022723"/>
    </source>
</evidence>
<dbReference type="InterPro" id="IPR013083">
    <property type="entry name" value="Znf_RING/FYVE/PHD"/>
</dbReference>
<evidence type="ECO:0000256" key="4">
    <source>
        <dbReference type="PROSITE-ProRule" id="PRU00175"/>
    </source>
</evidence>
<dbReference type="InterPro" id="IPR051834">
    <property type="entry name" value="RING_finger_E3_ligase"/>
</dbReference>
<sequence length="148" mass="16124">MSAFGATSIRGRGDQYSAPFGHGASHNAIPGTLRGMPHRRGNAAGAHALRLALRDGDFTADDYEQLLALDRLQPRESKGLTRQQLASIPTQKGARHAHEPDCVICVEPVKKRQVCLSLPCTHEFHAQCIKKWLAQNPTCPICKGAYSV</sequence>
<evidence type="ECO:0000256" key="3">
    <source>
        <dbReference type="ARBA" id="ARBA00022833"/>
    </source>
</evidence>
<keyword evidence="1" id="KW-0479">Metal-binding</keyword>